<proteinExistence type="predicted"/>
<organism evidence="2 3">
    <name type="scientific">Candidatus Uhrbacteria bacterium RIFOXYB2_FULL_57_15</name>
    <dbReference type="NCBI Taxonomy" id="1802422"/>
    <lineage>
        <taxon>Bacteria</taxon>
        <taxon>Candidatus Uhriibacteriota</taxon>
    </lineage>
</organism>
<gene>
    <name evidence="2" type="ORF">A2304_01440</name>
</gene>
<keyword evidence="1" id="KW-0812">Transmembrane</keyword>
<name>A0A1F7W6A1_9BACT</name>
<dbReference type="AlphaFoldDB" id="A0A1F7W6A1"/>
<accession>A0A1F7W6A1</accession>
<reference evidence="2 3" key="1">
    <citation type="journal article" date="2016" name="Nat. Commun.">
        <title>Thousands of microbial genomes shed light on interconnected biogeochemical processes in an aquifer system.</title>
        <authorList>
            <person name="Anantharaman K."/>
            <person name="Brown C.T."/>
            <person name="Hug L.A."/>
            <person name="Sharon I."/>
            <person name="Castelle C.J."/>
            <person name="Probst A.J."/>
            <person name="Thomas B.C."/>
            <person name="Singh A."/>
            <person name="Wilkins M.J."/>
            <person name="Karaoz U."/>
            <person name="Brodie E.L."/>
            <person name="Williams K.H."/>
            <person name="Hubbard S.S."/>
            <person name="Banfield J.F."/>
        </authorList>
    </citation>
    <scope>NUCLEOTIDE SEQUENCE [LARGE SCALE GENOMIC DNA]</scope>
</reference>
<comment type="caution">
    <text evidence="2">The sequence shown here is derived from an EMBL/GenBank/DDBJ whole genome shotgun (WGS) entry which is preliminary data.</text>
</comment>
<feature type="transmembrane region" description="Helical" evidence="1">
    <location>
        <begin position="22"/>
        <end position="40"/>
    </location>
</feature>
<protein>
    <submittedName>
        <fullName evidence="2">Uncharacterized protein</fullName>
    </submittedName>
</protein>
<dbReference type="EMBL" id="MGFE01000020">
    <property type="protein sequence ID" value="OGL98342.1"/>
    <property type="molecule type" value="Genomic_DNA"/>
</dbReference>
<evidence type="ECO:0000313" key="2">
    <source>
        <dbReference type="EMBL" id="OGL98342.1"/>
    </source>
</evidence>
<evidence type="ECO:0000256" key="1">
    <source>
        <dbReference type="SAM" id="Phobius"/>
    </source>
</evidence>
<sequence length="60" mass="6596">MFTVSWADAQQPIETTPYTEPGQAIGILIIIAIMTIFAMLPGRSSWFGRGLGHMTDVEVK</sequence>
<keyword evidence="1" id="KW-0472">Membrane</keyword>
<keyword evidence="1" id="KW-1133">Transmembrane helix</keyword>
<dbReference type="Proteomes" id="UP000176501">
    <property type="component" value="Unassembled WGS sequence"/>
</dbReference>
<evidence type="ECO:0000313" key="3">
    <source>
        <dbReference type="Proteomes" id="UP000176501"/>
    </source>
</evidence>